<protein>
    <submittedName>
        <fullName evidence="1">Uncharacterized protein</fullName>
    </submittedName>
</protein>
<proteinExistence type="predicted"/>
<dbReference type="Proteomes" id="UP000266673">
    <property type="component" value="Unassembled WGS sequence"/>
</dbReference>
<reference evidence="1 2" key="1">
    <citation type="submission" date="2018-06" db="EMBL/GenBank/DDBJ databases">
        <title>Comparative genomics reveals the genomic features of Rhizophagus irregularis, R. cerebriforme, R. diaphanum and Gigaspora rosea, and their symbiotic lifestyle signature.</title>
        <authorList>
            <person name="Morin E."/>
            <person name="San Clemente H."/>
            <person name="Chen E.C.H."/>
            <person name="De La Providencia I."/>
            <person name="Hainaut M."/>
            <person name="Kuo A."/>
            <person name="Kohler A."/>
            <person name="Murat C."/>
            <person name="Tang N."/>
            <person name="Roy S."/>
            <person name="Loubradou J."/>
            <person name="Henrissat B."/>
            <person name="Grigoriev I.V."/>
            <person name="Corradi N."/>
            <person name="Roux C."/>
            <person name="Martin F.M."/>
        </authorList>
    </citation>
    <scope>NUCLEOTIDE SEQUENCE [LARGE SCALE GENOMIC DNA]</scope>
    <source>
        <strain evidence="1 2">DAOM 194757</strain>
    </source>
</reference>
<accession>A0A397U2P1</accession>
<gene>
    <name evidence="1" type="ORF">C2G38_2222319</name>
</gene>
<name>A0A397U2P1_9GLOM</name>
<keyword evidence="2" id="KW-1185">Reference proteome</keyword>
<sequence length="174" mass="19927">MVDSLCIQPEIPNPSVPEISNPLETVDSLYKYDTEPEQAQKFLDKAEIFRMVTINAMGTFNEHKGSWSLIYNQEFKRFEPEYIGKKLDDLELEMPGAIYLLINKKRCEDLVKVAPARTVNIQRVGIKVKIQVKKLGKTDSVILDYNFHNPDENKMYKSVIDLGAPKNYSSLSNP</sequence>
<organism evidence="1 2">
    <name type="scientific">Gigaspora rosea</name>
    <dbReference type="NCBI Taxonomy" id="44941"/>
    <lineage>
        <taxon>Eukaryota</taxon>
        <taxon>Fungi</taxon>
        <taxon>Fungi incertae sedis</taxon>
        <taxon>Mucoromycota</taxon>
        <taxon>Glomeromycotina</taxon>
        <taxon>Glomeromycetes</taxon>
        <taxon>Diversisporales</taxon>
        <taxon>Gigasporaceae</taxon>
        <taxon>Gigaspora</taxon>
    </lineage>
</organism>
<evidence type="ECO:0000313" key="2">
    <source>
        <dbReference type="Proteomes" id="UP000266673"/>
    </source>
</evidence>
<comment type="caution">
    <text evidence="1">The sequence shown here is derived from an EMBL/GenBank/DDBJ whole genome shotgun (WGS) entry which is preliminary data.</text>
</comment>
<dbReference type="OrthoDB" id="2328224at2759"/>
<dbReference type="EMBL" id="QKWP01002175">
    <property type="protein sequence ID" value="RIB04464.1"/>
    <property type="molecule type" value="Genomic_DNA"/>
</dbReference>
<dbReference type="AlphaFoldDB" id="A0A397U2P1"/>
<evidence type="ECO:0000313" key="1">
    <source>
        <dbReference type="EMBL" id="RIB04464.1"/>
    </source>
</evidence>